<dbReference type="EMBL" id="JANBOI010000001">
    <property type="protein sequence ID" value="KAJ1736323.1"/>
    <property type="molecule type" value="Genomic_DNA"/>
</dbReference>
<reference evidence="2" key="1">
    <citation type="submission" date="2022-07" db="EMBL/GenBank/DDBJ databases">
        <title>Phylogenomic reconstructions and comparative analyses of Kickxellomycotina fungi.</title>
        <authorList>
            <person name="Reynolds N.K."/>
            <person name="Stajich J.E."/>
            <person name="Barry K."/>
            <person name="Grigoriev I.V."/>
            <person name="Crous P."/>
            <person name="Smith M.E."/>
        </authorList>
    </citation>
    <scope>NUCLEOTIDE SEQUENCE</scope>
    <source>
        <strain evidence="2">BCRC 34381</strain>
    </source>
</reference>
<evidence type="ECO:0000256" key="1">
    <source>
        <dbReference type="SAM" id="MobiDB-lite"/>
    </source>
</evidence>
<feature type="region of interest" description="Disordered" evidence="1">
    <location>
        <begin position="91"/>
        <end position="149"/>
    </location>
</feature>
<feature type="region of interest" description="Disordered" evidence="1">
    <location>
        <begin position="246"/>
        <end position="280"/>
    </location>
</feature>
<proteinExistence type="predicted"/>
<organism evidence="2 3">
    <name type="scientific">Coemansia biformis</name>
    <dbReference type="NCBI Taxonomy" id="1286918"/>
    <lineage>
        <taxon>Eukaryota</taxon>
        <taxon>Fungi</taxon>
        <taxon>Fungi incertae sedis</taxon>
        <taxon>Zoopagomycota</taxon>
        <taxon>Kickxellomycotina</taxon>
        <taxon>Kickxellomycetes</taxon>
        <taxon>Kickxellales</taxon>
        <taxon>Kickxellaceae</taxon>
        <taxon>Coemansia</taxon>
    </lineage>
</organism>
<comment type="caution">
    <text evidence="2">The sequence shown here is derived from an EMBL/GenBank/DDBJ whole genome shotgun (WGS) entry which is preliminary data.</text>
</comment>
<dbReference type="AlphaFoldDB" id="A0A9W8D0X4"/>
<feature type="compositionally biased region" description="Polar residues" evidence="1">
    <location>
        <begin position="120"/>
        <end position="133"/>
    </location>
</feature>
<name>A0A9W8D0X4_9FUNG</name>
<feature type="region of interest" description="Disordered" evidence="1">
    <location>
        <begin position="1"/>
        <end position="24"/>
    </location>
</feature>
<evidence type="ECO:0000313" key="3">
    <source>
        <dbReference type="Proteomes" id="UP001143981"/>
    </source>
</evidence>
<dbReference type="Proteomes" id="UP001143981">
    <property type="component" value="Unassembled WGS sequence"/>
</dbReference>
<accession>A0A9W8D0X4</accession>
<keyword evidence="3" id="KW-1185">Reference proteome</keyword>
<sequence length="280" mass="29758">MSARSGPQRGASFSVFADPPARPPVPVAAAAYGTGGAGRASSTSREGCSGLLAAKPNKQFTLTPRSQTTAVKENFDPVAKEIVVYKRTTSTARPLAQRVEGQQRQRGDGRCGGAAHLCSAPTTSSHDAAQQSPTPAPKAHGHNQRNPRWRGSLNVIDRELDGLVLKLAAVSIQGNRDSSRDSGPNLEAHLDAALLSETPCHSQHTRRIAWGRQQHQQLCQIRPPPALHLGILAPLAADGLRNRSVSASAAASRQPGRRARPAPRPVSTVSTPPELRRVIR</sequence>
<evidence type="ECO:0000313" key="2">
    <source>
        <dbReference type="EMBL" id="KAJ1736323.1"/>
    </source>
</evidence>
<gene>
    <name evidence="2" type="ORF">LPJ61_000109</name>
</gene>
<dbReference type="OrthoDB" id="5523498at2759"/>
<feature type="compositionally biased region" description="Basic residues" evidence="1">
    <location>
        <begin position="139"/>
        <end position="148"/>
    </location>
</feature>
<protein>
    <submittedName>
        <fullName evidence="2">Uncharacterized protein</fullName>
    </submittedName>
</protein>